<feature type="non-terminal residue" evidence="1">
    <location>
        <position position="79"/>
    </location>
</feature>
<protein>
    <submittedName>
        <fullName evidence="1">34401_t:CDS:1</fullName>
    </submittedName>
</protein>
<comment type="caution">
    <text evidence="1">The sequence shown here is derived from an EMBL/GenBank/DDBJ whole genome shotgun (WGS) entry which is preliminary data.</text>
</comment>
<proteinExistence type="predicted"/>
<gene>
    <name evidence="1" type="ORF">RPERSI_LOCUS18839</name>
</gene>
<evidence type="ECO:0000313" key="2">
    <source>
        <dbReference type="Proteomes" id="UP000789920"/>
    </source>
</evidence>
<keyword evidence="2" id="KW-1185">Reference proteome</keyword>
<name>A0ACA9RDF1_9GLOM</name>
<sequence length="79" mass="9055">MPFANICISRGLKIIHRWYIYFIPSEMMIRDFFVKLTTGEISSECNSDIIRSETIDHIKISNTQATGATQISLDCNIIE</sequence>
<organism evidence="1 2">
    <name type="scientific">Racocetra persica</name>
    <dbReference type="NCBI Taxonomy" id="160502"/>
    <lineage>
        <taxon>Eukaryota</taxon>
        <taxon>Fungi</taxon>
        <taxon>Fungi incertae sedis</taxon>
        <taxon>Mucoromycota</taxon>
        <taxon>Glomeromycotina</taxon>
        <taxon>Glomeromycetes</taxon>
        <taxon>Diversisporales</taxon>
        <taxon>Gigasporaceae</taxon>
        <taxon>Racocetra</taxon>
    </lineage>
</organism>
<dbReference type="Proteomes" id="UP000789920">
    <property type="component" value="Unassembled WGS sequence"/>
</dbReference>
<accession>A0ACA9RDF1</accession>
<dbReference type="EMBL" id="CAJVQC010050515">
    <property type="protein sequence ID" value="CAG8789148.1"/>
    <property type="molecule type" value="Genomic_DNA"/>
</dbReference>
<evidence type="ECO:0000313" key="1">
    <source>
        <dbReference type="EMBL" id="CAG8789148.1"/>
    </source>
</evidence>
<reference evidence="1" key="1">
    <citation type="submission" date="2021-06" db="EMBL/GenBank/DDBJ databases">
        <authorList>
            <person name="Kallberg Y."/>
            <person name="Tangrot J."/>
            <person name="Rosling A."/>
        </authorList>
    </citation>
    <scope>NUCLEOTIDE SEQUENCE</scope>
    <source>
        <strain evidence="1">MA461A</strain>
    </source>
</reference>